<keyword evidence="1" id="KW-1133">Transmembrane helix</keyword>
<dbReference type="RefSeq" id="WP_338449909.1">
    <property type="nucleotide sequence ID" value="NZ_CP137640.1"/>
</dbReference>
<protein>
    <submittedName>
        <fullName evidence="2">Uncharacterized protein</fullName>
    </submittedName>
</protein>
<keyword evidence="3" id="KW-1185">Reference proteome</keyword>
<keyword evidence="1" id="KW-0472">Membrane</keyword>
<feature type="transmembrane region" description="Helical" evidence="1">
    <location>
        <begin position="26"/>
        <end position="46"/>
    </location>
</feature>
<dbReference type="Proteomes" id="UP001357223">
    <property type="component" value="Chromosome"/>
</dbReference>
<keyword evidence="1" id="KW-0812">Transmembrane</keyword>
<organism evidence="2 3">
    <name type="scientific">Niallia oryzisoli</name>
    <dbReference type="NCBI Taxonomy" id="1737571"/>
    <lineage>
        <taxon>Bacteria</taxon>
        <taxon>Bacillati</taxon>
        <taxon>Bacillota</taxon>
        <taxon>Bacilli</taxon>
        <taxon>Bacillales</taxon>
        <taxon>Bacillaceae</taxon>
        <taxon>Niallia</taxon>
    </lineage>
</organism>
<accession>A0ABZ2CB47</accession>
<gene>
    <name evidence="2" type="ORF">R4Z09_27805</name>
</gene>
<evidence type="ECO:0000256" key="1">
    <source>
        <dbReference type="SAM" id="Phobius"/>
    </source>
</evidence>
<reference evidence="2 3" key="1">
    <citation type="submission" date="2023-10" db="EMBL/GenBank/DDBJ databases">
        <title>Niallia locisalis sp.nov. isolated from a salt pond sample.</title>
        <authorList>
            <person name="Li X.-J."/>
            <person name="Dong L."/>
        </authorList>
    </citation>
    <scope>NUCLEOTIDE SEQUENCE [LARGE SCALE GENOMIC DNA]</scope>
    <source>
        <strain evidence="2 3">DSM 29761</strain>
    </source>
</reference>
<sequence>MFFLMLTGMIIAFIVGTTLLVQGEVLFGSIGIGVGVLMLLFIIIYYGRNKKRKKYDCTPDCDCVFPDCDSGPDCDCGPNCD</sequence>
<name>A0ABZ2CB47_9BACI</name>
<evidence type="ECO:0000313" key="3">
    <source>
        <dbReference type="Proteomes" id="UP001357223"/>
    </source>
</evidence>
<dbReference type="EMBL" id="CP137640">
    <property type="protein sequence ID" value="WVX80979.1"/>
    <property type="molecule type" value="Genomic_DNA"/>
</dbReference>
<evidence type="ECO:0000313" key="2">
    <source>
        <dbReference type="EMBL" id="WVX80979.1"/>
    </source>
</evidence>
<proteinExistence type="predicted"/>